<evidence type="ECO:0000256" key="2">
    <source>
        <dbReference type="ARBA" id="ARBA00005443"/>
    </source>
</evidence>
<keyword evidence="9 14" id="KW-0576">Peroxisome</keyword>
<sequence>MRPATVSVRWEQTEGTVGKRRCAMANTKFECAIAKTKFFSVLEQKSPLKSVLWPIFPKSDEVIEVVEEHKGTTAPPVPFRSVPFPTTPVRGVGEAMASATGSGSGQQQFPSTAAAADADPGAGADKLVFEAASQPMREDYVENAVKFLSHPKVRGSPVVYRRSFLEKKGLTTQEIDEAFRRVPDPQPSATTATASQPQQQANIQNQSTGVQTYTPLQSLQPGTAGPVVLRTQPRFSWYRAFLAAGLLLGFGASAAVFIKKLFLPRLKSWIRKVVAEGDETQGNQLKAKIDEETAEAVKASASAVSAIAKTNQQLLASKDEEKKILVTLTQALDSQAKELKSLSESLNHSRESINITREDRFSQYRPLEEHAPSVIRNGPVNSSWRASQQTNMYGASNGDFGSAGRSSFAPAPIEPTSGPFSRSYAETMSTAQRGDRSSGSKPWEMQQYSQQRPGYGSNSQLSDDGSYTDAQDSYPPSYHQNGKAPDFQADDPRPLTYNTGVQERPPPQHRWVPPQPPGVVMPEAAAAIRQPKTLPKQPSSNVSETASEMQVNGASSASAVVTEVPVNGAPASDAGRSEIEEQSEVI</sequence>
<keyword evidence="20" id="KW-1185">Reference proteome</keyword>
<dbReference type="InterPro" id="IPR025655">
    <property type="entry name" value="PEX14"/>
</dbReference>
<keyword evidence="6 16" id="KW-1133">Transmembrane helix</keyword>
<gene>
    <name evidence="19" type="ORF">PVAP13_3NG177428</name>
</gene>
<dbReference type="PANTHER" id="PTHR23058">
    <property type="entry name" value="PEROXISOMAL MEMBRANE PROTEIN PEX14"/>
    <property type="match status" value="1"/>
</dbReference>
<evidence type="ECO:0000256" key="10">
    <source>
        <dbReference type="ARBA" id="ARBA00029502"/>
    </source>
</evidence>
<evidence type="ECO:0000256" key="15">
    <source>
        <dbReference type="SAM" id="MobiDB-lite"/>
    </source>
</evidence>
<name>A0A8T0U9B9_PANVG</name>
<feature type="compositionally biased region" description="Low complexity" evidence="15">
    <location>
        <begin position="187"/>
        <end position="207"/>
    </location>
</feature>
<keyword evidence="3 14" id="KW-0813">Transport</keyword>
<feature type="domain" description="Peroxisomal membrane protein PEX14 central plants" evidence="18">
    <location>
        <begin position="234"/>
        <end position="348"/>
    </location>
</feature>
<evidence type="ECO:0000256" key="13">
    <source>
        <dbReference type="ARBA" id="ARBA00064754"/>
    </source>
</evidence>
<dbReference type="FunFam" id="1.10.10.10:FF:000217">
    <property type="entry name" value="Peroxisomal membrane protein PEX14"/>
    <property type="match status" value="1"/>
</dbReference>
<dbReference type="Gene3D" id="1.10.10.10">
    <property type="entry name" value="Winged helix-like DNA-binding domain superfamily/Winged helix DNA-binding domain"/>
    <property type="match status" value="1"/>
</dbReference>
<evidence type="ECO:0000256" key="14">
    <source>
        <dbReference type="RuleBase" id="RU367032"/>
    </source>
</evidence>
<evidence type="ECO:0000313" key="20">
    <source>
        <dbReference type="Proteomes" id="UP000823388"/>
    </source>
</evidence>
<evidence type="ECO:0000256" key="7">
    <source>
        <dbReference type="ARBA" id="ARBA00023010"/>
    </source>
</evidence>
<feature type="region of interest" description="Disordered" evidence="15">
    <location>
        <begin position="404"/>
        <end position="558"/>
    </location>
</feature>
<dbReference type="InterPro" id="IPR054154">
    <property type="entry name" value="PEX14-like_M_plants"/>
</dbReference>
<comment type="subunit">
    <text evidence="13">Interacts with PEX13; forming the PEX13-PEX14 docking complex. Interacts with PEX5 (via WxxxF/Y motifs).</text>
</comment>
<feature type="region of interest" description="Disordered" evidence="15">
    <location>
        <begin position="180"/>
        <end position="207"/>
    </location>
</feature>
<evidence type="ECO:0000256" key="1">
    <source>
        <dbReference type="ARBA" id="ARBA00004549"/>
    </source>
</evidence>
<dbReference type="InterPro" id="IPR006785">
    <property type="entry name" value="Pex14_N"/>
</dbReference>
<dbReference type="GO" id="GO:1990429">
    <property type="term" value="C:peroxisomal importomer complex"/>
    <property type="evidence" value="ECO:0007669"/>
    <property type="project" value="TreeGrafter"/>
</dbReference>
<protein>
    <recommendedName>
        <fullName evidence="10 14">Peroxisomal membrane protein PEX14</fullName>
    </recommendedName>
    <alternativeName>
        <fullName evidence="11 14">Peroxin-14</fullName>
    </alternativeName>
</protein>
<evidence type="ECO:0000256" key="6">
    <source>
        <dbReference type="ARBA" id="ARBA00022989"/>
    </source>
</evidence>
<feature type="region of interest" description="Disordered" evidence="15">
    <location>
        <begin position="567"/>
        <end position="586"/>
    </location>
</feature>
<evidence type="ECO:0000256" key="16">
    <source>
        <dbReference type="SAM" id="Phobius"/>
    </source>
</evidence>
<dbReference type="GO" id="GO:0016560">
    <property type="term" value="P:protein import into peroxisome matrix, docking"/>
    <property type="evidence" value="ECO:0007669"/>
    <property type="project" value="UniProtKB-UniRule"/>
</dbReference>
<evidence type="ECO:0000256" key="8">
    <source>
        <dbReference type="ARBA" id="ARBA00023136"/>
    </source>
</evidence>
<proteinExistence type="inferred from homology"/>
<evidence type="ECO:0000259" key="17">
    <source>
        <dbReference type="Pfam" id="PF04695"/>
    </source>
</evidence>
<evidence type="ECO:0000256" key="12">
    <source>
        <dbReference type="ARBA" id="ARBA00053920"/>
    </source>
</evidence>
<keyword evidence="4 16" id="KW-0812">Transmembrane</keyword>
<comment type="similarity">
    <text evidence="2 14">Belongs to the peroxin-14 family.</text>
</comment>
<evidence type="ECO:0000256" key="3">
    <source>
        <dbReference type="ARBA" id="ARBA00022448"/>
    </source>
</evidence>
<feature type="domain" description="Peroxisome membrane anchor protein Pex14p N-terminal" evidence="17">
    <location>
        <begin position="137"/>
        <end position="181"/>
    </location>
</feature>
<accession>A0A8T0U9B9</accession>
<evidence type="ECO:0000313" key="19">
    <source>
        <dbReference type="EMBL" id="KAG2616939.1"/>
    </source>
</evidence>
<organism evidence="19 20">
    <name type="scientific">Panicum virgatum</name>
    <name type="common">Blackwell switchgrass</name>
    <dbReference type="NCBI Taxonomy" id="38727"/>
    <lineage>
        <taxon>Eukaryota</taxon>
        <taxon>Viridiplantae</taxon>
        <taxon>Streptophyta</taxon>
        <taxon>Embryophyta</taxon>
        <taxon>Tracheophyta</taxon>
        <taxon>Spermatophyta</taxon>
        <taxon>Magnoliopsida</taxon>
        <taxon>Liliopsida</taxon>
        <taxon>Poales</taxon>
        <taxon>Poaceae</taxon>
        <taxon>PACMAD clade</taxon>
        <taxon>Panicoideae</taxon>
        <taxon>Panicodae</taxon>
        <taxon>Paniceae</taxon>
        <taxon>Panicinae</taxon>
        <taxon>Panicum</taxon>
        <taxon>Panicum sect. Hiantes</taxon>
    </lineage>
</organism>
<evidence type="ECO:0000256" key="9">
    <source>
        <dbReference type="ARBA" id="ARBA00023140"/>
    </source>
</evidence>
<comment type="subcellular location">
    <subcellularLocation>
        <location evidence="1">Peroxisome membrane</location>
        <topology evidence="1">Single-pass membrane protein</topology>
    </subcellularLocation>
</comment>
<comment type="function">
    <text evidence="12 14">Component of the PEX13-PEX14 docking complex, a translocon channel that specifically mediates the import of peroxisomal cargo proteins bound to PEX5 receptor. The PEX13-PEX14 docking complex forms a large import pore which can be opened to a diameter of about 9 nm. Mechanistically, PEX5 receptor along with cargo proteins associates with the PEX14 subunit of the PEX13-PEX14 docking complex in the cytosol, leading to the insertion of the receptor into the organelle membrane with the concomitant translocation of the cargo into the peroxisome matrix.</text>
</comment>
<keyword evidence="8 14" id="KW-0472">Membrane</keyword>
<comment type="caution">
    <text evidence="19">The sequence shown here is derived from an EMBL/GenBank/DDBJ whole genome shotgun (WGS) entry which is preliminary data.</text>
</comment>
<feature type="compositionally biased region" description="Polar residues" evidence="15">
    <location>
        <begin position="99"/>
        <end position="111"/>
    </location>
</feature>
<dbReference type="Pfam" id="PF23020">
    <property type="entry name" value="PEX14-like_2nd"/>
    <property type="match status" value="1"/>
</dbReference>
<dbReference type="InterPro" id="IPR036388">
    <property type="entry name" value="WH-like_DNA-bd_sf"/>
</dbReference>
<dbReference type="GO" id="GO:0005102">
    <property type="term" value="F:signaling receptor binding"/>
    <property type="evidence" value="ECO:0007669"/>
    <property type="project" value="TreeGrafter"/>
</dbReference>
<dbReference type="GO" id="GO:0005778">
    <property type="term" value="C:peroxisomal membrane"/>
    <property type="evidence" value="ECO:0007669"/>
    <property type="project" value="UniProtKB-SubCell"/>
</dbReference>
<reference evidence="19" key="1">
    <citation type="submission" date="2020-05" db="EMBL/GenBank/DDBJ databases">
        <title>WGS assembly of Panicum virgatum.</title>
        <authorList>
            <person name="Lovell J.T."/>
            <person name="Jenkins J."/>
            <person name="Shu S."/>
            <person name="Juenger T.E."/>
            <person name="Schmutz J."/>
        </authorList>
    </citation>
    <scope>NUCLEOTIDE SEQUENCE</scope>
    <source>
        <strain evidence="19">AP13</strain>
    </source>
</reference>
<evidence type="ECO:0000256" key="4">
    <source>
        <dbReference type="ARBA" id="ARBA00022692"/>
    </source>
</evidence>
<evidence type="ECO:0000256" key="5">
    <source>
        <dbReference type="ARBA" id="ARBA00022927"/>
    </source>
</evidence>
<feature type="compositionally biased region" description="Polar residues" evidence="15">
    <location>
        <begin position="418"/>
        <end position="432"/>
    </location>
</feature>
<feature type="compositionally biased region" description="Polar residues" evidence="15">
    <location>
        <begin position="536"/>
        <end position="558"/>
    </location>
</feature>
<dbReference type="AlphaFoldDB" id="A0A8T0U9B9"/>
<evidence type="ECO:0000256" key="11">
    <source>
        <dbReference type="ARBA" id="ARBA00029691"/>
    </source>
</evidence>
<dbReference type="Proteomes" id="UP000823388">
    <property type="component" value="Chromosome 3N"/>
</dbReference>
<feature type="transmembrane region" description="Helical" evidence="16">
    <location>
        <begin position="237"/>
        <end position="258"/>
    </location>
</feature>
<dbReference type="PANTHER" id="PTHR23058:SF0">
    <property type="entry name" value="PEROXISOMAL MEMBRANE PROTEIN PEX14"/>
    <property type="match status" value="1"/>
</dbReference>
<evidence type="ECO:0000259" key="18">
    <source>
        <dbReference type="Pfam" id="PF23020"/>
    </source>
</evidence>
<feature type="compositionally biased region" description="Polar residues" evidence="15">
    <location>
        <begin position="439"/>
        <end position="471"/>
    </location>
</feature>
<dbReference type="EMBL" id="CM029042">
    <property type="protein sequence ID" value="KAG2616939.1"/>
    <property type="molecule type" value="Genomic_DNA"/>
</dbReference>
<keyword evidence="5 14" id="KW-0653">Protein transport</keyword>
<dbReference type="Pfam" id="PF04695">
    <property type="entry name" value="Pex14_N"/>
    <property type="match status" value="1"/>
</dbReference>
<feature type="region of interest" description="Disordered" evidence="15">
    <location>
        <begin position="95"/>
        <end position="117"/>
    </location>
</feature>
<keyword evidence="7" id="KW-0811">Translocation</keyword>